<evidence type="ECO:0000256" key="3">
    <source>
        <dbReference type="SAM" id="MobiDB-lite"/>
    </source>
</evidence>
<dbReference type="AlphaFoldDB" id="A0A7V8RFP3"/>
<keyword evidence="6" id="KW-1185">Reference proteome</keyword>
<dbReference type="Gene3D" id="3.40.50.150">
    <property type="entry name" value="Vaccinia Virus protein VP39"/>
    <property type="match status" value="1"/>
</dbReference>
<dbReference type="Pfam" id="PF08241">
    <property type="entry name" value="Methyltransf_11"/>
    <property type="match status" value="1"/>
</dbReference>
<gene>
    <name evidence="5" type="ORF">FG486_14725</name>
</gene>
<feature type="region of interest" description="Disordered" evidence="3">
    <location>
        <begin position="255"/>
        <end position="290"/>
    </location>
</feature>
<feature type="compositionally biased region" description="Basic and acidic residues" evidence="3">
    <location>
        <begin position="281"/>
        <end position="290"/>
    </location>
</feature>
<keyword evidence="2 5" id="KW-0808">Transferase</keyword>
<dbReference type="GO" id="GO:0032259">
    <property type="term" value="P:methylation"/>
    <property type="evidence" value="ECO:0007669"/>
    <property type="project" value="UniProtKB-KW"/>
</dbReference>
<protein>
    <submittedName>
        <fullName evidence="5">Methyltransferase domain-containing protein</fullName>
    </submittedName>
</protein>
<dbReference type="InterPro" id="IPR029063">
    <property type="entry name" value="SAM-dependent_MTases_sf"/>
</dbReference>
<keyword evidence="1 5" id="KW-0489">Methyltransferase</keyword>
<reference evidence="5 6" key="1">
    <citation type="journal article" date="1994" name="Int. J. Syst. Bacteriol.">
        <title>Phylogenetic positions of novel aerobic, bacteriochlorophyll a-containing bacteria and description of Roseococcus thiosulfatophilus gen. nov., sp. nov., Erythromicrobium ramosum gen. nov., sp. nov., and Erythrobacter litoralis sp. nov.</title>
        <authorList>
            <person name="Yurkov V."/>
            <person name="Stackebrandt E."/>
            <person name="Holmes A."/>
            <person name="Fuerst J.A."/>
            <person name="Hugenholtz P."/>
            <person name="Golecki J."/>
            <person name="Gad'on N."/>
            <person name="Gorlenko V.M."/>
            <person name="Kompantseva E.I."/>
            <person name="Drews G."/>
        </authorList>
    </citation>
    <scope>NUCLEOTIDE SEQUENCE [LARGE SCALE GENOMIC DNA]</scope>
    <source>
        <strain evidence="5 6">KR-99</strain>
    </source>
</reference>
<accession>A0A7V8RFP3</accession>
<evidence type="ECO:0000313" key="5">
    <source>
        <dbReference type="EMBL" id="MBA1375599.1"/>
    </source>
</evidence>
<dbReference type="RefSeq" id="WP_181268108.1">
    <property type="nucleotide sequence ID" value="NZ_BAAAGB010000001.1"/>
</dbReference>
<comment type="caution">
    <text evidence="5">The sequence shown here is derived from an EMBL/GenBank/DDBJ whole genome shotgun (WGS) entry which is preliminary data.</text>
</comment>
<feature type="domain" description="Methyltransferase type 11" evidence="4">
    <location>
        <begin position="87"/>
        <end position="134"/>
    </location>
</feature>
<evidence type="ECO:0000313" key="6">
    <source>
        <dbReference type="Proteomes" id="UP000589292"/>
    </source>
</evidence>
<sequence length="290" mass="30860">MNQDSAPRQLFSPQRRRLAMARGERLARQTGAFLAEHMADEIVERLSWVTRDFGEALVLGMAPPSLMAAMDARGIRVTRAGPIGTNVQCDEDLLPFEPASFDLVIALGTLDSVNDLPGALIQINRALRPDGLMMAAMIGAGSLPRLKAAMLAADEAGGRGVAARIHPQIDVRAAGDLLQRARFAMPVADSDTLTVRYSSLPALIADLRAHGWTNTLAISGPAIGKLGLVAAMQRFAEDADSDGKTPERFEMLYLSGWAPSPDQPKPARRGSATASLAGLLDKARKGDAGE</sequence>
<dbReference type="SUPFAM" id="SSF53335">
    <property type="entry name" value="S-adenosyl-L-methionine-dependent methyltransferases"/>
    <property type="match status" value="1"/>
</dbReference>
<dbReference type="Proteomes" id="UP000589292">
    <property type="component" value="Unassembled WGS sequence"/>
</dbReference>
<name>A0A7V8RFP3_9SPHN</name>
<dbReference type="InterPro" id="IPR050602">
    <property type="entry name" value="Malonyl-ACP_OMT"/>
</dbReference>
<evidence type="ECO:0000256" key="1">
    <source>
        <dbReference type="ARBA" id="ARBA00022603"/>
    </source>
</evidence>
<evidence type="ECO:0000259" key="4">
    <source>
        <dbReference type="Pfam" id="PF08241"/>
    </source>
</evidence>
<proteinExistence type="predicted"/>
<dbReference type="InterPro" id="IPR013216">
    <property type="entry name" value="Methyltransf_11"/>
</dbReference>
<dbReference type="CDD" id="cd02440">
    <property type="entry name" value="AdoMet_MTases"/>
    <property type="match status" value="1"/>
</dbReference>
<organism evidence="5 6">
    <name type="scientific">Sphingomonas ursincola</name>
    <dbReference type="NCBI Taxonomy" id="56361"/>
    <lineage>
        <taxon>Bacteria</taxon>
        <taxon>Pseudomonadati</taxon>
        <taxon>Pseudomonadota</taxon>
        <taxon>Alphaproteobacteria</taxon>
        <taxon>Sphingomonadales</taxon>
        <taxon>Sphingomonadaceae</taxon>
        <taxon>Sphingomonas</taxon>
    </lineage>
</organism>
<dbReference type="PANTHER" id="PTHR13090:SF1">
    <property type="entry name" value="ARGININE-HYDROXYLASE NDUFAF5, MITOCHONDRIAL"/>
    <property type="match status" value="1"/>
</dbReference>
<evidence type="ECO:0000256" key="2">
    <source>
        <dbReference type="ARBA" id="ARBA00022679"/>
    </source>
</evidence>
<dbReference type="GO" id="GO:0008757">
    <property type="term" value="F:S-adenosylmethionine-dependent methyltransferase activity"/>
    <property type="evidence" value="ECO:0007669"/>
    <property type="project" value="InterPro"/>
</dbReference>
<dbReference type="EMBL" id="VDES01000003">
    <property type="protein sequence ID" value="MBA1375599.1"/>
    <property type="molecule type" value="Genomic_DNA"/>
</dbReference>
<dbReference type="PANTHER" id="PTHR13090">
    <property type="entry name" value="ARGININE-HYDROXYLASE NDUFAF5, MITOCHONDRIAL"/>
    <property type="match status" value="1"/>
</dbReference>